<feature type="region of interest" description="Disordered" evidence="1">
    <location>
        <begin position="234"/>
        <end position="257"/>
    </location>
</feature>
<dbReference type="Proteomes" id="UP001152049">
    <property type="component" value="Unassembled WGS sequence"/>
</dbReference>
<feature type="region of interest" description="Disordered" evidence="1">
    <location>
        <begin position="199"/>
        <end position="220"/>
    </location>
</feature>
<sequence>MSACHGRSIARAKNEAQLIDSARKLIQEFRDSRSELDDDFPHLVDTSDLLDEIDKSIALVRQEDTLQTATVIREVKQNIKRMGYINQEGARAVRVRKRDMAKRGATDYPNRYKNTFRPMPKWLIERRDLLNKCVLCAQVGLTGNTKDGFEIHRDVLLEMSAKVKAVIGLDLVLVTWLQNAYDGPLQFDKAFERELAELQDQKQNTPECNPEQAKSDDAEEDWVFDNVTRNQAHAMAGDPGVQAWTEAAKTPPRRGCR</sequence>
<gene>
    <name evidence="2" type="ORF">NW762_006876</name>
</gene>
<keyword evidence="3" id="KW-1185">Reference proteome</keyword>
<dbReference type="AlphaFoldDB" id="A0A9W8S0X0"/>
<protein>
    <submittedName>
        <fullName evidence="2">Uncharacterized protein</fullName>
    </submittedName>
</protein>
<organism evidence="2 3">
    <name type="scientific">Fusarium torreyae</name>
    <dbReference type="NCBI Taxonomy" id="1237075"/>
    <lineage>
        <taxon>Eukaryota</taxon>
        <taxon>Fungi</taxon>
        <taxon>Dikarya</taxon>
        <taxon>Ascomycota</taxon>
        <taxon>Pezizomycotina</taxon>
        <taxon>Sordariomycetes</taxon>
        <taxon>Hypocreomycetidae</taxon>
        <taxon>Hypocreales</taxon>
        <taxon>Nectriaceae</taxon>
        <taxon>Fusarium</taxon>
    </lineage>
</organism>
<proteinExistence type="predicted"/>
<evidence type="ECO:0000256" key="1">
    <source>
        <dbReference type="SAM" id="MobiDB-lite"/>
    </source>
</evidence>
<evidence type="ECO:0000313" key="2">
    <source>
        <dbReference type="EMBL" id="KAJ4261451.1"/>
    </source>
</evidence>
<comment type="caution">
    <text evidence="2">The sequence shown here is derived from an EMBL/GenBank/DDBJ whole genome shotgun (WGS) entry which is preliminary data.</text>
</comment>
<reference evidence="2" key="1">
    <citation type="submission" date="2022-09" db="EMBL/GenBank/DDBJ databases">
        <title>Fusarium specimens isolated from Avocado Roots.</title>
        <authorList>
            <person name="Stajich J."/>
            <person name="Roper C."/>
            <person name="Heimlech-Rivalta G."/>
        </authorList>
    </citation>
    <scope>NUCLEOTIDE SEQUENCE</scope>
    <source>
        <strain evidence="2">CF00136</strain>
    </source>
</reference>
<name>A0A9W8S0X0_9HYPO</name>
<dbReference type="EMBL" id="JAOQAZ010000012">
    <property type="protein sequence ID" value="KAJ4261451.1"/>
    <property type="molecule type" value="Genomic_DNA"/>
</dbReference>
<accession>A0A9W8S0X0</accession>
<dbReference type="OrthoDB" id="3559235at2759"/>
<evidence type="ECO:0000313" key="3">
    <source>
        <dbReference type="Proteomes" id="UP001152049"/>
    </source>
</evidence>